<dbReference type="InterPro" id="IPR010994">
    <property type="entry name" value="RuvA_2-like"/>
</dbReference>
<dbReference type="PROSITE" id="PS51194">
    <property type="entry name" value="HELICASE_CTER"/>
    <property type="match status" value="1"/>
</dbReference>
<evidence type="ECO:0000313" key="11">
    <source>
        <dbReference type="EMBL" id="RMX37390.1"/>
    </source>
</evidence>
<feature type="region of interest" description="Disordered" evidence="8">
    <location>
        <begin position="1548"/>
        <end position="1581"/>
    </location>
</feature>
<feature type="region of interest" description="Disordered" evidence="8">
    <location>
        <begin position="1306"/>
        <end position="1406"/>
    </location>
</feature>
<keyword evidence="12" id="KW-1185">Reference proteome</keyword>
<evidence type="ECO:0000259" key="9">
    <source>
        <dbReference type="PROSITE" id="PS51192"/>
    </source>
</evidence>
<dbReference type="InterPro" id="IPR031879">
    <property type="entry name" value="FANCM-MHF-bd"/>
</dbReference>
<feature type="compositionally biased region" description="Polar residues" evidence="8">
    <location>
        <begin position="892"/>
        <end position="904"/>
    </location>
</feature>
<feature type="compositionally biased region" description="Basic and acidic residues" evidence="8">
    <location>
        <begin position="1487"/>
        <end position="1500"/>
    </location>
</feature>
<dbReference type="CDD" id="cd12091">
    <property type="entry name" value="FANCM_ID"/>
    <property type="match status" value="1"/>
</dbReference>
<evidence type="ECO:0000259" key="10">
    <source>
        <dbReference type="PROSITE" id="PS51194"/>
    </source>
</evidence>
<dbReference type="InterPro" id="IPR027417">
    <property type="entry name" value="P-loop_NTPase"/>
</dbReference>
<keyword evidence="3" id="KW-0547">Nucleotide-binding</keyword>
<dbReference type="GO" id="GO:0005634">
    <property type="term" value="C:nucleus"/>
    <property type="evidence" value="ECO:0007669"/>
    <property type="project" value="UniProtKB-SubCell"/>
</dbReference>
<feature type="compositionally biased region" description="Polar residues" evidence="8">
    <location>
        <begin position="1549"/>
        <end position="1568"/>
    </location>
</feature>
<dbReference type="CDD" id="cd18033">
    <property type="entry name" value="DEXDc_FANCM"/>
    <property type="match status" value="1"/>
</dbReference>
<dbReference type="InterPro" id="IPR011335">
    <property type="entry name" value="Restrct_endonuc-II-like"/>
</dbReference>
<feature type="compositionally biased region" description="Acidic residues" evidence="8">
    <location>
        <begin position="1811"/>
        <end position="1840"/>
    </location>
</feature>
<dbReference type="Gene3D" id="3.40.50.10130">
    <property type="match status" value="1"/>
</dbReference>
<comment type="subcellular location">
    <subcellularLocation>
        <location evidence="1">Nucleus</location>
    </subcellularLocation>
</comment>
<sequence>MKKSNVCQATLFQSWGRPAQSTSLRSTNSKTPGAIKSQVHNDAVDLIEIGDDDGDDELLAAAEGMFPFDEVAFEAKYSGGCEVNANNITEKSDEVEIIPGFDVEAGNVWIYPTNYPIRNYQFDIVEKALYKNTLVTLPTGLGKTFIAAVVMYNFFRWYPQGKVIFMAPTKPLVAQQIEACYKIMGIPQSDTAEMTGNMAPNKRQSLWRMRRVFFLTPQVLQNDLIRGSCKAEEVILLVADEAHKALGNHAYCQVVREISGYNRNFRVLALSATPGDDLEAVQQVITNLLISHMELRSEESPDIQPYTHSRQVEKVVVSLGEDIAKVKSSYLKILEAIVGRLFCQRVLWNKDPQRVTKFMLLTARDQFRKRMNEQGGCDRNRLGQIEGDFAMCISLYHAYELLLQHGILSFYNFIKAIIDGTRGMPRAKAEIMKHHEFTQLMDELREEIEPPVENSANESLLFSQFSPRRRALMNVPKPSTTFKSHPKLLKLKEIVLEHFEKFQGKSDEDSKGVATRVMIFSQYRDSVNEIAALLSRHKPLVRVMSFIGQQTTGKSVRGLSQKEQLQVVQRFRQGGYNTLVATCVGEEGLDIGEVDLIVCFDAHASPIRLVQRMGRTGRKRDGRIVVLVTEGKEEQVYMKSQRSKKSIHKAVAQATKSFDLYSDNPRMVPRHIVPSVLKMEMTIGKFIGQSKGKKKKRPSEGADIKNFTSKTATTTSKKDNGLLTYEELVYWQEHFKLPDHEAGLSPQLAITKKSRRSSAGARKSVVQPSLTEWLPWQTTLQPVKAVSHSRRTEHFVELLEFTELHSGGGVDDESYDLEMMSFLNEGDIIKPGQKESDENNSVLPENDGTVCEGSEGRRKVTKKSKKTRKKLEMEGGPDLQVDRKCPSKEENSVGNTSDKNSKISGTKLKKRSPKNKARWKAFLKQLDDKEDEDFQTDGMNVASGVDEDDEVSNCLLGQPGDTLMEDLPDVGEHWEPDKNPTEADGECASLGDKKEPEKMEGNLDGDGSDLSDAASDEMTSLFPSVTTQSQGTMPGFLPQKNRFSVTVGAVPSPPNLDALDKMSLSSESSDLNDFNKDMEEIQREYFVNSLDSGADLPRVCVEKDSLEEEPFLMADFLDTEVMESQDLENSSKEQKDFVSSFSNENKPYKDQVIYQEMHNSTYGNPKPSHGVDMLEEQDEIAARRKSYAQEVTMNVRGISNSFLSELESNVLAKAVNDSGKEEKGYTEDLFMDAADDDALTDVTLPTDGNVGEKYAKDDKNRPGDETLSPRSEHVGEISIKKDNHEAKKCEARLEISERVGEQFCTAGSSVKMDQKSSKSHGINGLRHLSTNEQNSRNDGTEKIFQEGIEPRASSSLEIRTRGEHPSSTSHNDIFISDKKESRNSGATPFIETESLQTGKLDLGNKHQPGYSWNELPSSEINKESHINALGKKVTVINESGSVGHNVGDNGGRNVGINTGDSVGSNAANNPCRSPLPKKLKLSLKRTSPKDKRSLPMKTKDNGLLFPGTKSLNLSRSKSLSDKSVNDNSCGVNIEIPEVNSLARPMECSSPETSVKQSSKTSMAFTGSSLDREEHLANSSNLRTENGNVVAVMESDDDDEDESVIRPVGRAISRRKRVLSSPCSQEFRKPASPEKSKSNQRIGFSSCNPQLESNSDEEFETGKPARSRSDVGRAPSATFRAHKRNSFEIGGKQRSRKSVSSLPKKIRFRKNHFLDDEAELSDSDINDFSSDEADNCDEDEDEMDSFIDDATQLTQRPPSAAKQHHASSPVDMMAVYRQSLRSPLCGALKFRTPLFHKQRNKYKMVYKRGNVDDDSQSEAEETYESESVLENEVESDNESEAEIQHETEVENGHWNGQACADASFEGSQIGRPAKRMKRKRILDDSFDREVSPKLSKVNSSAIDCKEGSNAEDTSKPDASQMKKTNQHRSCAFGNFSIERNGSRKTLHTDFVKSSDVMAAKKEFQRSDSALRRSAGGKGSIRKSGAFVDDWSNDVSDGDLLIALDDKDVRTPENAKAKRKPSSDQLRGDGLDQIDVAMDIIDNDAAMDIKKSPNFSLGFDFLWEVVYANRENTENDDSSKDKSAILKQRNEISKETFTKIRQCSNQTSEKWYQLPVDPQARNKGFVEKAPRPFTTKQIVVPLNVTKSNICEDRTVISGQRHPLKNPLTLHNKSSLHNDGQHPSVGTHAKMQVVTPSCRPNNLSSRPAISHLLTSSQKDKGKTVILVDAREISSSQVVSTLRLKHNIKAEVCQLTSCDYIVSNRMAVKRKTASDVAHGANSHKLVECIRRMCDLYDRPCLIIEKDRVKPGETEKNFIKTKAYIFTLASIAQTHVKMVFSDSQEETARLLTDLATVETMKGMAITASTALNKEHEQFFRVVASIPRVSYVTALNLCSSYRTLGEIVNSTPAELEKRTPGLSSPRAAEIHKYLRHNAILHCPKPGFHPIGPITRNSDNQSVRHINVVLSPFYYEWFLGYNRQQQNYWKFSVSSATNHQMSFEIDGQSVALHDRFI</sequence>
<dbReference type="CDD" id="cd20077">
    <property type="entry name" value="XPF_nuclease_FANCM"/>
    <property type="match status" value="1"/>
</dbReference>
<dbReference type="PROSITE" id="PS51192">
    <property type="entry name" value="HELICASE_ATP_BIND_1"/>
    <property type="match status" value="1"/>
</dbReference>
<dbReference type="Pfam" id="PF00270">
    <property type="entry name" value="DEAD"/>
    <property type="match status" value="1"/>
</dbReference>
<dbReference type="SMART" id="SM00891">
    <property type="entry name" value="ERCC4"/>
    <property type="match status" value="1"/>
</dbReference>
<dbReference type="GO" id="GO:0043138">
    <property type="term" value="F:3'-5' DNA helicase activity"/>
    <property type="evidence" value="ECO:0007669"/>
    <property type="project" value="InterPro"/>
</dbReference>
<organism evidence="11 12">
    <name type="scientific">Pocillopora damicornis</name>
    <name type="common">Cauliflower coral</name>
    <name type="synonym">Millepora damicornis</name>
    <dbReference type="NCBI Taxonomy" id="46731"/>
    <lineage>
        <taxon>Eukaryota</taxon>
        <taxon>Metazoa</taxon>
        <taxon>Cnidaria</taxon>
        <taxon>Anthozoa</taxon>
        <taxon>Hexacorallia</taxon>
        <taxon>Scleractinia</taxon>
        <taxon>Astrocoeniina</taxon>
        <taxon>Pocilloporidae</taxon>
        <taxon>Pocillopora</taxon>
    </lineage>
</organism>
<dbReference type="Gene3D" id="1.20.1320.20">
    <property type="entry name" value="hef helicase domain"/>
    <property type="match status" value="1"/>
</dbReference>
<evidence type="ECO:0000256" key="3">
    <source>
        <dbReference type="ARBA" id="ARBA00022741"/>
    </source>
</evidence>
<feature type="non-terminal residue" evidence="11">
    <location>
        <position position="2510"/>
    </location>
</feature>
<keyword evidence="7" id="KW-0539">Nucleus</keyword>
<dbReference type="GO" id="GO:0016787">
    <property type="term" value="F:hydrolase activity"/>
    <property type="evidence" value="ECO:0007669"/>
    <property type="project" value="UniProtKB-KW"/>
</dbReference>
<feature type="compositionally biased region" description="Polar residues" evidence="8">
    <location>
        <begin position="1328"/>
        <end position="1337"/>
    </location>
</feature>
<dbReference type="InterPro" id="IPR044749">
    <property type="entry name" value="FANCM_DEXDc"/>
</dbReference>
<feature type="compositionally biased region" description="Basic and acidic residues" evidence="8">
    <location>
        <begin position="1270"/>
        <end position="1286"/>
    </location>
</feature>
<feature type="compositionally biased region" description="Basic and acidic residues" evidence="8">
    <location>
        <begin position="991"/>
        <end position="1001"/>
    </location>
</feature>
<feature type="compositionally biased region" description="Basic and acidic residues" evidence="8">
    <location>
        <begin position="1659"/>
        <end position="1670"/>
    </location>
</feature>
<dbReference type="Pfam" id="PF00271">
    <property type="entry name" value="Helicase_C"/>
    <property type="match status" value="1"/>
</dbReference>
<keyword evidence="6" id="KW-0067">ATP-binding</keyword>
<dbReference type="PANTHER" id="PTHR14025:SF20">
    <property type="entry name" value="FANCONI ANEMIA GROUP M PROTEIN"/>
    <property type="match status" value="1"/>
</dbReference>
<feature type="region of interest" description="Disordered" evidence="8">
    <location>
        <begin position="1896"/>
        <end position="1926"/>
    </location>
</feature>
<feature type="region of interest" description="Disordered" evidence="8">
    <location>
        <begin position="1808"/>
        <end position="1843"/>
    </location>
</feature>
<dbReference type="InterPro" id="IPR014001">
    <property type="entry name" value="Helicase_ATP-bd"/>
</dbReference>
<dbReference type="GO" id="GO:0009378">
    <property type="term" value="F:four-way junction helicase activity"/>
    <property type="evidence" value="ECO:0007669"/>
    <property type="project" value="TreeGrafter"/>
</dbReference>
<dbReference type="STRING" id="46731.A0A3M6T7N1"/>
<dbReference type="FunFam" id="3.40.50.300:FF:000861">
    <property type="entry name" value="Fanconi anemia, complementation group M"/>
    <property type="match status" value="1"/>
</dbReference>
<evidence type="ECO:0000256" key="6">
    <source>
        <dbReference type="ARBA" id="ARBA00022840"/>
    </source>
</evidence>
<dbReference type="Pfam" id="PF16783">
    <property type="entry name" value="FANCM-MHF_bd"/>
    <property type="match status" value="1"/>
</dbReference>
<dbReference type="GO" id="GO:0005524">
    <property type="term" value="F:ATP binding"/>
    <property type="evidence" value="ECO:0007669"/>
    <property type="project" value="UniProtKB-KW"/>
</dbReference>
<feature type="compositionally biased region" description="Basic and acidic residues" evidence="8">
    <location>
        <begin position="1902"/>
        <end position="1914"/>
    </location>
</feature>
<feature type="compositionally biased region" description="Basic and acidic residues" evidence="8">
    <location>
        <begin position="970"/>
        <end position="981"/>
    </location>
</feature>
<dbReference type="InterPro" id="IPR011545">
    <property type="entry name" value="DEAD/DEAH_box_helicase_dom"/>
</dbReference>
<dbReference type="GO" id="GO:0004518">
    <property type="term" value="F:nuclease activity"/>
    <property type="evidence" value="ECO:0007669"/>
    <property type="project" value="InterPro"/>
</dbReference>
<feature type="region of interest" description="Disordered" evidence="8">
    <location>
        <begin position="931"/>
        <end position="1014"/>
    </location>
</feature>
<evidence type="ECO:0000256" key="8">
    <source>
        <dbReference type="SAM" id="MobiDB-lite"/>
    </source>
</evidence>
<dbReference type="Pfam" id="PF02732">
    <property type="entry name" value="ERCC4"/>
    <property type="match status" value="1"/>
</dbReference>
<evidence type="ECO:0000256" key="7">
    <source>
        <dbReference type="ARBA" id="ARBA00023242"/>
    </source>
</evidence>
<accession>A0A3M6T7N1</accession>
<name>A0A3M6T7N1_POCDA</name>
<feature type="compositionally biased region" description="Basic and acidic residues" evidence="8">
    <location>
        <begin position="1253"/>
        <end position="1264"/>
    </location>
</feature>
<dbReference type="Gene3D" id="3.40.50.300">
    <property type="entry name" value="P-loop containing nucleotide triphosphate hydrolases"/>
    <property type="match status" value="2"/>
</dbReference>
<keyword evidence="4" id="KW-0378">Hydrolase</keyword>
<protein>
    <recommendedName>
        <fullName evidence="13">Fanconi anemia group M protein</fullName>
    </recommendedName>
</protein>
<feature type="compositionally biased region" description="Polar residues" evidence="8">
    <location>
        <begin position="1455"/>
        <end position="1471"/>
    </location>
</feature>
<feature type="domain" description="Helicase C-terminal" evidence="10">
    <location>
        <begin position="490"/>
        <end position="666"/>
    </location>
</feature>
<feature type="compositionally biased region" description="Polar residues" evidence="8">
    <location>
        <begin position="1638"/>
        <end position="1652"/>
    </location>
</feature>
<dbReference type="InterPro" id="IPR039686">
    <property type="entry name" value="FANCM/Mph1-like_ID"/>
</dbReference>
<dbReference type="InterPro" id="IPR001650">
    <property type="entry name" value="Helicase_C-like"/>
</dbReference>
<feature type="region of interest" description="Disordered" evidence="8">
    <location>
        <begin position="1614"/>
        <end position="1701"/>
    </location>
</feature>
<comment type="similarity">
    <text evidence="2">Belongs to the DEAD box helicase family. DEAH subfamily. FANCM sub-subfamily.</text>
</comment>
<feature type="region of interest" description="Disordered" evidence="8">
    <location>
        <begin position="1240"/>
        <end position="1286"/>
    </location>
</feature>
<dbReference type="SMART" id="SM00490">
    <property type="entry name" value="HELICc"/>
    <property type="match status" value="1"/>
</dbReference>
<dbReference type="SUPFAM" id="SSF52540">
    <property type="entry name" value="P-loop containing nucleoside triphosphate hydrolases"/>
    <property type="match status" value="1"/>
</dbReference>
<dbReference type="Proteomes" id="UP000275408">
    <property type="component" value="Unassembled WGS sequence"/>
</dbReference>
<evidence type="ECO:0000256" key="2">
    <source>
        <dbReference type="ARBA" id="ARBA00009889"/>
    </source>
</evidence>
<dbReference type="SUPFAM" id="SSF47781">
    <property type="entry name" value="RuvA domain 2-like"/>
    <property type="match status" value="1"/>
</dbReference>
<feature type="domain" description="Helicase ATP-binding" evidence="9">
    <location>
        <begin position="124"/>
        <end position="292"/>
    </location>
</feature>
<dbReference type="PANTHER" id="PTHR14025">
    <property type="entry name" value="FANCONI ANEMIA GROUP M FANCM FAMILY MEMBER"/>
    <property type="match status" value="1"/>
</dbReference>
<dbReference type="InterPro" id="IPR006166">
    <property type="entry name" value="ERCC4_domain"/>
</dbReference>
<evidence type="ECO:0000256" key="4">
    <source>
        <dbReference type="ARBA" id="ARBA00022801"/>
    </source>
</evidence>
<feature type="compositionally biased region" description="Basic residues" evidence="8">
    <location>
        <begin position="907"/>
        <end position="917"/>
    </location>
</feature>
<evidence type="ECO:0000256" key="5">
    <source>
        <dbReference type="ARBA" id="ARBA00022806"/>
    </source>
</evidence>
<gene>
    <name evidence="11" type="ORF">pdam_00013818</name>
</gene>
<dbReference type="EMBL" id="RCHS01004145">
    <property type="protein sequence ID" value="RMX37390.1"/>
    <property type="molecule type" value="Genomic_DNA"/>
</dbReference>
<feature type="compositionally biased region" description="Basic and acidic residues" evidence="8">
    <location>
        <begin position="1625"/>
        <end position="1636"/>
    </location>
</feature>
<feature type="compositionally biased region" description="Basic residues" evidence="8">
    <location>
        <begin position="859"/>
        <end position="869"/>
    </location>
</feature>
<feature type="region of interest" description="Disordered" evidence="8">
    <location>
        <begin position="1123"/>
        <end position="1143"/>
    </location>
</feature>
<dbReference type="GO" id="GO:0045003">
    <property type="term" value="P:double-strand break repair via synthesis-dependent strand annealing"/>
    <property type="evidence" value="ECO:0007669"/>
    <property type="project" value="TreeGrafter"/>
</dbReference>
<comment type="caution">
    <text evidence="11">The sequence shown here is derived from an EMBL/GenBank/DDBJ whole genome shotgun (WGS) entry which is preliminary data.</text>
</comment>
<reference evidence="11 12" key="1">
    <citation type="journal article" date="2018" name="Sci. Rep.">
        <title>Comparative analysis of the Pocillopora damicornis genome highlights role of immune system in coral evolution.</title>
        <authorList>
            <person name="Cunning R."/>
            <person name="Bay R.A."/>
            <person name="Gillette P."/>
            <person name="Baker A.C."/>
            <person name="Traylor-Knowles N."/>
        </authorList>
    </citation>
    <scope>NUCLEOTIDE SEQUENCE [LARGE SCALE GENOMIC DNA]</scope>
    <source>
        <strain evidence="11">RSMAS</strain>
        <tissue evidence="11">Whole animal</tissue>
    </source>
</reference>
<feature type="region of interest" description="Disordered" evidence="8">
    <location>
        <begin position="688"/>
        <end position="707"/>
    </location>
</feature>
<dbReference type="GO" id="GO:0036297">
    <property type="term" value="P:interstrand cross-link repair"/>
    <property type="evidence" value="ECO:0007669"/>
    <property type="project" value="TreeGrafter"/>
</dbReference>
<feature type="region of interest" description="Disordered" evidence="8">
    <location>
        <begin position="1442"/>
        <end position="1507"/>
    </location>
</feature>
<dbReference type="CDD" id="cd18801">
    <property type="entry name" value="SF2_C_FANCM_Hef"/>
    <property type="match status" value="1"/>
</dbReference>
<evidence type="ECO:0000256" key="1">
    <source>
        <dbReference type="ARBA" id="ARBA00004123"/>
    </source>
</evidence>
<dbReference type="Gene3D" id="1.10.150.20">
    <property type="entry name" value="5' to 3' exonuclease, C-terminal subdomain"/>
    <property type="match status" value="1"/>
</dbReference>
<dbReference type="SUPFAM" id="SSF52980">
    <property type="entry name" value="Restriction endonuclease-like"/>
    <property type="match status" value="1"/>
</dbReference>
<dbReference type="OrthoDB" id="6513042at2759"/>
<evidence type="ECO:0000313" key="12">
    <source>
        <dbReference type="Proteomes" id="UP000275408"/>
    </source>
</evidence>
<feature type="region of interest" description="Disordered" evidence="8">
    <location>
        <begin position="829"/>
        <end position="917"/>
    </location>
</feature>
<dbReference type="GO" id="GO:0000400">
    <property type="term" value="F:four-way junction DNA binding"/>
    <property type="evidence" value="ECO:0007669"/>
    <property type="project" value="TreeGrafter"/>
</dbReference>
<proteinExistence type="inferred from homology"/>
<keyword evidence="5" id="KW-0347">Helicase</keyword>
<evidence type="ECO:0008006" key="13">
    <source>
        <dbReference type="Google" id="ProtNLM"/>
    </source>
</evidence>
<feature type="compositionally biased region" description="Basic and acidic residues" evidence="8">
    <location>
        <begin position="880"/>
        <end position="891"/>
    </location>
</feature>
<dbReference type="SMART" id="SM00487">
    <property type="entry name" value="DEXDc"/>
    <property type="match status" value="1"/>
</dbReference>
<dbReference type="InterPro" id="IPR047418">
    <property type="entry name" value="XPF_nuclease_FANCM"/>
</dbReference>